<dbReference type="RefSeq" id="WP_119574066.1">
    <property type="nucleotide sequence ID" value="NZ_QXEC01000005.1"/>
</dbReference>
<dbReference type="AlphaFoldDB" id="A0A418MXH6"/>
<protein>
    <submittedName>
        <fullName evidence="2">Uncharacterized protein</fullName>
    </submittedName>
</protein>
<evidence type="ECO:0000313" key="2">
    <source>
        <dbReference type="EMBL" id="RIV39738.1"/>
    </source>
</evidence>
<dbReference type="Proteomes" id="UP000283832">
    <property type="component" value="Unassembled WGS sequence"/>
</dbReference>
<sequence length="284" mass="31473">MNDESPSRRRFRELALVGIAALVSAYVAYLFAPVIQQREEDAKDPVKLGEPAFHVEVREAYNQADDGIHWVFPERLPVESFAPLSPPGGPAELTEAERGKDPERLLGELGGSRVGWNCDGADCVAVSRYHVTLTGNRKQPVQIRSMRAQILAEHAAPSGTLLAIPPQGGGPADVIYIDLDADRKDARTVDERNQPTTRIFTDVENRYAEQGEPLTLIVIATTARPVVVEWELVLELTQDGTRETVTVKLDSGRPLRTIGWLAVPRYDVVYVRDYARDAIVEQQP</sequence>
<name>A0A418MXH6_9ACTN</name>
<comment type="caution">
    <text evidence="2">The sequence shown here is derived from an EMBL/GenBank/DDBJ whole genome shotgun (WGS) entry which is preliminary data.</text>
</comment>
<proteinExistence type="predicted"/>
<gene>
    <name evidence="2" type="ORF">D2L64_08005</name>
</gene>
<accession>A0A418MXH6</accession>
<reference evidence="2 3" key="1">
    <citation type="submission" date="2018-08" db="EMBL/GenBank/DDBJ databases">
        <title>Jishengella sp. nov., isolated from a root of Azadirachta indica A. Juss. var. siamensis Valenton.</title>
        <authorList>
            <person name="Kuncharoen N."/>
            <person name="Tanasupawat S."/>
            <person name="Kudo T."/>
            <person name="Ohkuma M."/>
        </authorList>
    </citation>
    <scope>NUCLEOTIDE SEQUENCE [LARGE SCALE GENOMIC DNA]</scope>
    <source>
        <strain evidence="2 3">AZ1-13</strain>
    </source>
</reference>
<feature type="transmembrane region" description="Helical" evidence="1">
    <location>
        <begin position="14"/>
        <end position="32"/>
    </location>
</feature>
<evidence type="ECO:0000256" key="1">
    <source>
        <dbReference type="SAM" id="Phobius"/>
    </source>
</evidence>
<dbReference type="OrthoDB" id="3774128at2"/>
<keyword evidence="1" id="KW-0812">Transmembrane</keyword>
<dbReference type="EMBL" id="QXEC01000005">
    <property type="protein sequence ID" value="RIV39738.1"/>
    <property type="molecule type" value="Genomic_DNA"/>
</dbReference>
<keyword evidence="1" id="KW-0472">Membrane</keyword>
<keyword evidence="3" id="KW-1185">Reference proteome</keyword>
<organism evidence="2 3">
    <name type="scientific">Micromonospora radicis</name>
    <dbReference type="NCBI Taxonomy" id="1894971"/>
    <lineage>
        <taxon>Bacteria</taxon>
        <taxon>Bacillati</taxon>
        <taxon>Actinomycetota</taxon>
        <taxon>Actinomycetes</taxon>
        <taxon>Micromonosporales</taxon>
        <taxon>Micromonosporaceae</taxon>
        <taxon>Micromonospora</taxon>
    </lineage>
</organism>
<evidence type="ECO:0000313" key="3">
    <source>
        <dbReference type="Proteomes" id="UP000283832"/>
    </source>
</evidence>
<keyword evidence="1" id="KW-1133">Transmembrane helix</keyword>